<dbReference type="SMART" id="SM00146">
    <property type="entry name" value="PI3Kc"/>
    <property type="match status" value="1"/>
</dbReference>
<gene>
    <name evidence="11" type="ORF">P3T76_003451</name>
</gene>
<dbReference type="EMBL" id="JASMQC010000005">
    <property type="protein sequence ID" value="KAK1944918.1"/>
    <property type="molecule type" value="Genomic_DNA"/>
</dbReference>
<name>A0AAD9LPH5_9STRA</name>
<feature type="domain" description="PI3K/PI4K catalytic" evidence="9">
    <location>
        <begin position="917"/>
        <end position="1257"/>
    </location>
</feature>
<evidence type="ECO:0000256" key="7">
    <source>
        <dbReference type="SAM" id="MobiDB-lite"/>
    </source>
</evidence>
<keyword evidence="8" id="KW-1133">Transmembrane helix</keyword>
<dbReference type="CDD" id="cd00891">
    <property type="entry name" value="PI3Kc"/>
    <property type="match status" value="1"/>
</dbReference>
<dbReference type="GO" id="GO:0005737">
    <property type="term" value="C:cytoplasm"/>
    <property type="evidence" value="ECO:0007669"/>
    <property type="project" value="TreeGrafter"/>
</dbReference>
<dbReference type="InterPro" id="IPR011009">
    <property type="entry name" value="Kinase-like_dom_sf"/>
</dbReference>
<keyword evidence="8" id="KW-0472">Membrane</keyword>
<proteinExistence type="predicted"/>
<dbReference type="InterPro" id="IPR015433">
    <property type="entry name" value="PI3/4_kinase"/>
</dbReference>
<dbReference type="FunFam" id="3.30.1010.10:FF:000008">
    <property type="entry name" value="Phosphatidylinositol 4,5-bisphosphate 3-kinase catalytic subunit gamma"/>
    <property type="match status" value="1"/>
</dbReference>
<dbReference type="GO" id="GO:0005886">
    <property type="term" value="C:plasma membrane"/>
    <property type="evidence" value="ECO:0007669"/>
    <property type="project" value="TreeGrafter"/>
</dbReference>
<dbReference type="InterPro" id="IPR000595">
    <property type="entry name" value="cNMP-bd_dom"/>
</dbReference>
<evidence type="ECO:0000256" key="8">
    <source>
        <dbReference type="SAM" id="Phobius"/>
    </source>
</evidence>
<evidence type="ECO:0000313" key="12">
    <source>
        <dbReference type="Proteomes" id="UP001259832"/>
    </source>
</evidence>
<dbReference type="PANTHER" id="PTHR10048:SF14">
    <property type="entry name" value="LD28067P"/>
    <property type="match status" value="1"/>
</dbReference>
<feature type="compositionally biased region" description="Basic and acidic residues" evidence="7">
    <location>
        <begin position="39"/>
        <end position="49"/>
    </location>
</feature>
<dbReference type="SMART" id="SM00145">
    <property type="entry name" value="PI3Ka"/>
    <property type="match status" value="1"/>
</dbReference>
<dbReference type="GO" id="GO:0106245">
    <property type="term" value="F:L-serine-phosphatidylethanolamine phosphatidyltransferase activity"/>
    <property type="evidence" value="ECO:0007669"/>
    <property type="project" value="InterPro"/>
</dbReference>
<dbReference type="Pfam" id="PF03034">
    <property type="entry name" value="PSS"/>
    <property type="match status" value="1"/>
</dbReference>
<dbReference type="PROSITE" id="PS00916">
    <property type="entry name" value="PI3_4_KINASE_2"/>
    <property type="match status" value="1"/>
</dbReference>
<feature type="transmembrane region" description="Helical" evidence="8">
    <location>
        <begin position="1506"/>
        <end position="1526"/>
    </location>
</feature>
<evidence type="ECO:0000256" key="4">
    <source>
        <dbReference type="ARBA" id="ARBA00022741"/>
    </source>
</evidence>
<dbReference type="SUPFAM" id="SSF56112">
    <property type="entry name" value="Protein kinase-like (PK-like)"/>
    <property type="match status" value="1"/>
</dbReference>
<dbReference type="PROSITE" id="PS00915">
    <property type="entry name" value="PI3_4_KINASE_1"/>
    <property type="match status" value="1"/>
</dbReference>
<evidence type="ECO:0000256" key="5">
    <source>
        <dbReference type="ARBA" id="ARBA00022777"/>
    </source>
</evidence>
<keyword evidence="6" id="KW-0067">ATP-binding</keyword>
<feature type="transmembrane region" description="Helical" evidence="8">
    <location>
        <begin position="1610"/>
        <end position="1632"/>
    </location>
</feature>
<dbReference type="Gene3D" id="2.60.120.10">
    <property type="entry name" value="Jelly Rolls"/>
    <property type="match status" value="1"/>
</dbReference>
<dbReference type="GO" id="GO:0006659">
    <property type="term" value="P:phosphatidylserine biosynthetic process"/>
    <property type="evidence" value="ECO:0007669"/>
    <property type="project" value="InterPro"/>
</dbReference>
<dbReference type="SUPFAM" id="SSF48371">
    <property type="entry name" value="ARM repeat"/>
    <property type="match status" value="1"/>
</dbReference>
<keyword evidence="5" id="KW-0418">Kinase</keyword>
<dbReference type="PROSITE" id="PS50290">
    <property type="entry name" value="PI3_4_KINASE_3"/>
    <property type="match status" value="1"/>
</dbReference>
<dbReference type="Pfam" id="PF00454">
    <property type="entry name" value="PI3_PI4_kinase"/>
    <property type="match status" value="1"/>
</dbReference>
<dbReference type="InterPro" id="IPR016024">
    <property type="entry name" value="ARM-type_fold"/>
</dbReference>
<dbReference type="GO" id="GO:0043491">
    <property type="term" value="P:phosphatidylinositol 3-kinase/protein kinase B signal transduction"/>
    <property type="evidence" value="ECO:0007669"/>
    <property type="project" value="TreeGrafter"/>
</dbReference>
<feature type="transmembrane region" description="Helical" evidence="8">
    <location>
        <begin position="1578"/>
        <end position="1598"/>
    </location>
</feature>
<dbReference type="GO" id="GO:0032060">
    <property type="term" value="P:bleb assembly"/>
    <property type="evidence" value="ECO:0007669"/>
    <property type="project" value="UniProtKB-ARBA"/>
</dbReference>
<evidence type="ECO:0000256" key="2">
    <source>
        <dbReference type="ARBA" id="ARBA00012073"/>
    </source>
</evidence>
<comment type="catalytic activity">
    <reaction evidence="1">
        <text>a 1,2-diacyl-sn-glycero-3-phospho-(1D-myo-inositol) + ATP = a 1,2-diacyl-sn-glycero-3-phospho-(1D-myo-inositol-3-phosphate) + ADP + H(+)</text>
        <dbReference type="Rhea" id="RHEA:12709"/>
        <dbReference type="ChEBI" id="CHEBI:15378"/>
        <dbReference type="ChEBI" id="CHEBI:30616"/>
        <dbReference type="ChEBI" id="CHEBI:57880"/>
        <dbReference type="ChEBI" id="CHEBI:58088"/>
        <dbReference type="ChEBI" id="CHEBI:456216"/>
        <dbReference type="EC" id="2.7.1.137"/>
    </reaction>
</comment>
<dbReference type="Gene3D" id="1.10.1070.11">
    <property type="entry name" value="Phosphatidylinositol 3-/4-kinase, catalytic domain"/>
    <property type="match status" value="1"/>
</dbReference>
<dbReference type="InterPro" id="IPR035448">
    <property type="entry name" value="PI3Kc"/>
</dbReference>
<feature type="region of interest" description="Disordered" evidence="7">
    <location>
        <begin position="1"/>
        <end position="49"/>
    </location>
</feature>
<dbReference type="FunFam" id="1.10.1070.11:FF:000001">
    <property type="entry name" value="Phosphatidylinositol 4,5-bisphosphate 3-kinase catalytic subunit"/>
    <property type="match status" value="1"/>
</dbReference>
<dbReference type="Pfam" id="PF00613">
    <property type="entry name" value="PI3Ka"/>
    <property type="match status" value="1"/>
</dbReference>
<dbReference type="GO" id="GO:0050920">
    <property type="term" value="P:regulation of chemotaxis"/>
    <property type="evidence" value="ECO:0007669"/>
    <property type="project" value="UniProtKB-ARBA"/>
</dbReference>
<dbReference type="GO" id="GO:0005942">
    <property type="term" value="C:phosphatidylinositol 3-kinase complex"/>
    <property type="evidence" value="ECO:0007669"/>
    <property type="project" value="TreeGrafter"/>
</dbReference>
<evidence type="ECO:0000313" key="11">
    <source>
        <dbReference type="EMBL" id="KAK1944918.1"/>
    </source>
</evidence>
<dbReference type="CDD" id="cd00038">
    <property type="entry name" value="CAP_ED"/>
    <property type="match status" value="1"/>
</dbReference>
<feature type="compositionally biased region" description="Basic and acidic residues" evidence="7">
    <location>
        <begin position="520"/>
        <end position="530"/>
    </location>
</feature>
<dbReference type="GO" id="GO:0016477">
    <property type="term" value="P:cell migration"/>
    <property type="evidence" value="ECO:0007669"/>
    <property type="project" value="TreeGrafter"/>
</dbReference>
<evidence type="ECO:0000256" key="6">
    <source>
        <dbReference type="ARBA" id="ARBA00022840"/>
    </source>
</evidence>
<dbReference type="InterPro" id="IPR001263">
    <property type="entry name" value="PI3K_accessory_dom"/>
</dbReference>
<evidence type="ECO:0000256" key="3">
    <source>
        <dbReference type="ARBA" id="ARBA00022679"/>
    </source>
</evidence>
<sequence length="1717" mass="194415">MSDVVSPGDMQLSMKADPEVSVHSEEERPADPAELETSESDKNQQLEPHVKENKWKLAFRQLMFMKRINGDCNERTKNEIELRQQNISPTSLICSVPYFNTLSAEEIKALVAASRRVRLRPGETLSLGIANANLQQEGDFCIVSSGNLALSKSSVPSGRAVKQAALYPQLRLGIGDYFSIHGSSDMKVIAMELAEYLKIPMKTILELNAASCALIDADKNELVQEASEMESFKKWALQFSLIRQKSENSTVKSGGFANCSVKTFCKDHFPSISPENELDHTLEYLKNALTSIFSARKVRIFALDDANEQLVIKFSDEKLSTRNVEVAFSSGKRVLEKGGPVCIQDAAELLTDQMDENNVARELYRPDTVILAAPFFEFDALQSNGGSTGITKIVGMLEVVIDPIDHDVPVDFATSNDFCILELVTEEIGRYLFFHYERFFSVPLQPPANSVETATIELGSSEMFPSPPEGPVSQDHRHLVLNIGKVQLNLSETASLGKISIQHGSTVLYETSTLLRYEKPHRDSSGDKQHGSSSIREVTCDPSGGIEMGLRLIDMPHGSHLRFTFTTKTGDIVGWSGLHLFDFGHTLRTGTTLMDIVTLPPGSGVITPLDIENCLRHDKFNQHKIGSMEIALECSGSCPQSFAFSSKSSKRKSIAFRASIFFNGEGGEQKPGPHEPVSLENIPKDKQKLLQRLRQDPLVELSSEDRAFIWTSRAMLTEDSALLPAFLLSVEWGNREQVLEAYRLLLHWKQPTYLQALQLLSPLYSDPKVRAYAVRCMHALPDYRLQLYLLQLVQALKNERYHDSALARFLVMRALTNPPQIGYLLYWFLKAEAHNHQTAERFNLISSQYLQLCGSYKLEIRQSVYVMKKLEEVAAIVKGEHSSSARKEKLHEALRGLVLPETFQLPLQPRSYCTHVIPESCRVMESKKRPLFLQFESAKAQHGRPYVIFKAGDDLRQDQLVLQILRVMDDLWREANLNLCLLPYACISTGDEIGMIEVIGDSETLASIIYARHAKSITKLGRKLNAAKDALVKDGVLSDWLFKQPTSPKGRSPSIDTALDSVSPTAGSAPSSPAISEGGPPVSSCFPLSPRRRKKLESVRDLEKTENFVRSCAGYCVATYVLGIGDRHNDNIMLQRSGKFFHIDFGHFLGNFKSKLGVKRERAPFVFTPSMLDTMGGKKSENYRLFQKLACEAFQVLRTNSNLLITLLVLALTCGIPELHSANCIKWVHKTLMLDLPDEEASEAFKKLIHVALHTTTTKLNDADEVAQRTVLRSRRNSDLDEDPEVYGTEPGSNYENRKWSMEETVEVDDDNESQWISSPHTLSAGFLLMLWIVYAAFHEPVEQLEDPNEQYAADVKRGIKYACVFFLTYCSLQLPDGHFIRPHPIVWRLLTGLFILYEMLLIFLLFLRTHEARQFMKVFDSKLGDELPETSYASDCRVYTPDNPDSHFANIKATFFDRFVIMHFFGWIVGSIMVRSKMISWTLSVMFELYEITFSHWLANFNECWWDHLFFDIFTCNAAGIYLGMKICRYFEMRRFNWVGIRKIPNLTGKAKRALAQFTPQYWMAYDWKIFRSAERFWRVVSMITILSIMMLNSFFLKTVLWVPASSNINIYRLAVWYSAGSYAVAEYYIFCSFTMNYEGQKMPVKKLGPRAWLGVAVVVTEVLVIIKHGQGMFTEPFPLHIKLIWAAIFAVLVFGSTIYFKCINRSLEEEEKKTQ</sequence>
<dbReference type="GO" id="GO:0048015">
    <property type="term" value="P:phosphatidylinositol-mediated signaling"/>
    <property type="evidence" value="ECO:0007669"/>
    <property type="project" value="TreeGrafter"/>
</dbReference>
<protein>
    <recommendedName>
        <fullName evidence="2">phosphatidylinositol 3-kinase</fullName>
        <ecNumber evidence="2">2.7.1.137</ecNumber>
    </recommendedName>
</protein>
<organism evidence="11 12">
    <name type="scientific">Phytophthora citrophthora</name>
    <dbReference type="NCBI Taxonomy" id="4793"/>
    <lineage>
        <taxon>Eukaryota</taxon>
        <taxon>Sar</taxon>
        <taxon>Stramenopiles</taxon>
        <taxon>Oomycota</taxon>
        <taxon>Peronosporomycetes</taxon>
        <taxon>Peronosporales</taxon>
        <taxon>Peronosporaceae</taxon>
        <taxon>Phytophthora</taxon>
    </lineage>
</organism>
<dbReference type="Proteomes" id="UP001259832">
    <property type="component" value="Unassembled WGS sequence"/>
</dbReference>
<accession>A0AAD9LPH5</accession>
<keyword evidence="12" id="KW-1185">Reference proteome</keyword>
<keyword evidence="4" id="KW-0547">Nucleotide-binding</keyword>
<feature type="region of interest" description="Disordered" evidence="7">
    <location>
        <begin position="520"/>
        <end position="539"/>
    </location>
</feature>
<evidence type="ECO:0000256" key="1">
    <source>
        <dbReference type="ARBA" id="ARBA00001498"/>
    </source>
</evidence>
<evidence type="ECO:0000259" key="10">
    <source>
        <dbReference type="PROSITE" id="PS51545"/>
    </source>
</evidence>
<feature type="transmembrane region" description="Helical" evidence="8">
    <location>
        <begin position="1685"/>
        <end position="1705"/>
    </location>
</feature>
<keyword evidence="3" id="KW-0808">Transferase</keyword>
<feature type="compositionally biased region" description="Basic and acidic residues" evidence="7">
    <location>
        <begin position="16"/>
        <end position="31"/>
    </location>
</feature>
<dbReference type="PROSITE" id="PS51545">
    <property type="entry name" value="PIK_HELICAL"/>
    <property type="match status" value="1"/>
</dbReference>
<dbReference type="InterPro" id="IPR036940">
    <property type="entry name" value="PI3/4_kinase_cat_sf"/>
</dbReference>
<feature type="transmembrane region" description="Helical" evidence="8">
    <location>
        <begin position="1653"/>
        <end position="1673"/>
    </location>
</feature>
<keyword evidence="8" id="KW-0812">Transmembrane</keyword>
<evidence type="ECO:0000259" key="9">
    <source>
        <dbReference type="PROSITE" id="PS50290"/>
    </source>
</evidence>
<feature type="domain" description="PIK helical" evidence="10">
    <location>
        <begin position="675"/>
        <end position="852"/>
    </location>
</feature>
<dbReference type="InterPro" id="IPR018936">
    <property type="entry name" value="PI3/4_kinase_CS"/>
</dbReference>
<dbReference type="Gene3D" id="3.30.1010.10">
    <property type="entry name" value="Phosphatidylinositol 3-kinase Catalytic Subunit, Chain A, domain 4"/>
    <property type="match status" value="1"/>
</dbReference>
<reference evidence="11" key="1">
    <citation type="submission" date="2023-08" db="EMBL/GenBank/DDBJ databases">
        <title>Reference Genome Resource for the Citrus Pathogen Phytophthora citrophthora.</title>
        <authorList>
            <person name="Moller H."/>
            <person name="Coetzee B."/>
            <person name="Rose L.J."/>
            <person name="Van Niekerk J.M."/>
        </authorList>
    </citation>
    <scope>NUCLEOTIDE SEQUENCE</scope>
    <source>
        <strain evidence="11">STE-U-9442</strain>
    </source>
</reference>
<dbReference type="PANTHER" id="PTHR10048">
    <property type="entry name" value="PHOSPHATIDYLINOSITOL KINASE"/>
    <property type="match status" value="1"/>
</dbReference>
<comment type="caution">
    <text evidence="11">The sequence shown here is derived from an EMBL/GenBank/DDBJ whole genome shotgun (WGS) entry which is preliminary data.</text>
</comment>
<dbReference type="GO" id="GO:0005524">
    <property type="term" value="F:ATP binding"/>
    <property type="evidence" value="ECO:0007669"/>
    <property type="project" value="UniProtKB-KW"/>
</dbReference>
<dbReference type="InterPro" id="IPR014710">
    <property type="entry name" value="RmlC-like_jellyroll"/>
</dbReference>
<feature type="transmembrane region" description="Helical" evidence="8">
    <location>
        <begin position="1387"/>
        <end position="1408"/>
    </location>
</feature>
<dbReference type="InterPro" id="IPR042236">
    <property type="entry name" value="PI3K_accessory_sf"/>
</dbReference>
<dbReference type="GO" id="GO:0016303">
    <property type="term" value="F:1-phosphatidylinositol-3-kinase activity"/>
    <property type="evidence" value="ECO:0007669"/>
    <property type="project" value="UniProtKB-EC"/>
</dbReference>
<feature type="compositionally biased region" description="Low complexity" evidence="7">
    <location>
        <begin position="1063"/>
        <end position="1081"/>
    </location>
</feature>
<dbReference type="Gene3D" id="1.25.40.70">
    <property type="entry name" value="Phosphatidylinositol 3-kinase, accessory domain (PIK)"/>
    <property type="match status" value="1"/>
</dbReference>
<dbReference type="InterPro" id="IPR000403">
    <property type="entry name" value="PI3/4_kinase_cat_dom"/>
</dbReference>
<dbReference type="InterPro" id="IPR004277">
    <property type="entry name" value="PSS"/>
</dbReference>
<dbReference type="EC" id="2.7.1.137" evidence="2"/>
<feature type="region of interest" description="Disordered" evidence="7">
    <location>
        <begin position="1045"/>
        <end position="1088"/>
    </location>
</feature>
<dbReference type="GO" id="GO:0035005">
    <property type="term" value="F:1-phosphatidylinositol-4-phosphate 3-kinase activity"/>
    <property type="evidence" value="ECO:0007669"/>
    <property type="project" value="TreeGrafter"/>
</dbReference>